<evidence type="ECO:0000256" key="2">
    <source>
        <dbReference type="SAM" id="Phobius"/>
    </source>
</evidence>
<accession>A0A852ZSW0</accession>
<keyword evidence="2" id="KW-1133">Transmembrane helix</keyword>
<evidence type="ECO:0000313" key="4">
    <source>
        <dbReference type="EMBL" id="NYI05516.1"/>
    </source>
</evidence>
<dbReference type="RefSeq" id="WP_179814243.1">
    <property type="nucleotide sequence ID" value="NZ_JACBZD010000001.1"/>
</dbReference>
<organism evidence="4 5">
    <name type="scientific">Allostreptomyces psammosilenae</name>
    <dbReference type="NCBI Taxonomy" id="1892865"/>
    <lineage>
        <taxon>Bacteria</taxon>
        <taxon>Bacillati</taxon>
        <taxon>Actinomycetota</taxon>
        <taxon>Actinomycetes</taxon>
        <taxon>Kitasatosporales</taxon>
        <taxon>Streptomycetaceae</taxon>
        <taxon>Allostreptomyces</taxon>
    </lineage>
</organism>
<dbReference type="AlphaFoldDB" id="A0A852ZSW0"/>
<dbReference type="Gene3D" id="3.30.70.2390">
    <property type="match status" value="1"/>
</dbReference>
<feature type="region of interest" description="Disordered" evidence="1">
    <location>
        <begin position="1"/>
        <end position="20"/>
    </location>
</feature>
<keyword evidence="5" id="KW-1185">Reference proteome</keyword>
<dbReference type="EMBL" id="JACBZD010000001">
    <property type="protein sequence ID" value="NYI05516.1"/>
    <property type="molecule type" value="Genomic_DNA"/>
</dbReference>
<protein>
    <recommendedName>
        <fullName evidence="3">LytR/CpsA/Psr regulator C-terminal domain-containing protein</fullName>
    </recommendedName>
</protein>
<dbReference type="Proteomes" id="UP000567795">
    <property type="component" value="Unassembled WGS sequence"/>
</dbReference>
<sequence length="225" mass="22642">MRGRYQVTGKSSLRLHRPDRRRRHLVATSVAVATLSLMTLGAVQLVGLFADPSDSTAGTADCPPSAPLASASPVAASSPAPATEVATPTPEGITVNVFNATTRAGLAAATAEVLRERGFTVGEVANAPAELDKRVGESARVIGGPAAEQALLLVSAQVADSTVRTDERRAEATVVDLVIGDAFTELATPEAARETLLEALAPSPAPTPSAAAAPGSAEAAAASCG</sequence>
<comment type="caution">
    <text evidence="4">The sequence shown here is derived from an EMBL/GenBank/DDBJ whole genome shotgun (WGS) entry which is preliminary data.</text>
</comment>
<reference evidence="4 5" key="1">
    <citation type="submission" date="2020-07" db="EMBL/GenBank/DDBJ databases">
        <title>Sequencing the genomes of 1000 actinobacteria strains.</title>
        <authorList>
            <person name="Klenk H.-P."/>
        </authorList>
    </citation>
    <scope>NUCLEOTIDE SEQUENCE [LARGE SCALE GENOMIC DNA]</scope>
    <source>
        <strain evidence="4 5">DSM 42178</strain>
    </source>
</reference>
<proteinExistence type="predicted"/>
<gene>
    <name evidence="4" type="ORF">FHU37_002459</name>
</gene>
<feature type="transmembrane region" description="Helical" evidence="2">
    <location>
        <begin position="25"/>
        <end position="50"/>
    </location>
</feature>
<evidence type="ECO:0000313" key="5">
    <source>
        <dbReference type="Proteomes" id="UP000567795"/>
    </source>
</evidence>
<name>A0A852ZSW0_9ACTN</name>
<evidence type="ECO:0000256" key="1">
    <source>
        <dbReference type="SAM" id="MobiDB-lite"/>
    </source>
</evidence>
<feature type="domain" description="LytR/CpsA/Psr regulator C-terminal" evidence="3">
    <location>
        <begin position="93"/>
        <end position="183"/>
    </location>
</feature>
<feature type="compositionally biased region" description="Low complexity" evidence="1">
    <location>
        <begin position="67"/>
        <end position="88"/>
    </location>
</feature>
<dbReference type="Pfam" id="PF13399">
    <property type="entry name" value="LytR_C"/>
    <property type="match status" value="1"/>
</dbReference>
<feature type="region of interest" description="Disordered" evidence="1">
    <location>
        <begin position="54"/>
        <end position="88"/>
    </location>
</feature>
<dbReference type="InterPro" id="IPR027381">
    <property type="entry name" value="LytR/CpsA/Psr_C"/>
</dbReference>
<keyword evidence="2" id="KW-0812">Transmembrane</keyword>
<feature type="region of interest" description="Disordered" evidence="1">
    <location>
        <begin position="202"/>
        <end position="225"/>
    </location>
</feature>
<evidence type="ECO:0000259" key="3">
    <source>
        <dbReference type="Pfam" id="PF13399"/>
    </source>
</evidence>
<keyword evidence="2" id="KW-0472">Membrane</keyword>